<keyword evidence="1 3" id="KW-0560">Oxidoreductase</keyword>
<dbReference type="GO" id="GO:0016491">
    <property type="term" value="F:oxidoreductase activity"/>
    <property type="evidence" value="ECO:0007669"/>
    <property type="project" value="UniProtKB-KW"/>
</dbReference>
<dbReference type="Proteomes" id="UP000283786">
    <property type="component" value="Chromosome"/>
</dbReference>
<evidence type="ECO:0000256" key="1">
    <source>
        <dbReference type="ARBA" id="ARBA00023002"/>
    </source>
</evidence>
<keyword evidence="3" id="KW-0808">Transferase</keyword>
<proteinExistence type="predicted"/>
<dbReference type="GO" id="GO:0032259">
    <property type="term" value="P:methylation"/>
    <property type="evidence" value="ECO:0007669"/>
    <property type="project" value="UniProtKB-KW"/>
</dbReference>
<dbReference type="AlphaFoldDB" id="A0A418SL51"/>
<keyword evidence="4" id="KW-1185">Reference proteome</keyword>
<sequence>MLALTCKARILCLIAKPEAPMTQFPCSDPVMLSYWHPVVSLDELQRAGACDTRLLDRAVQIRALAGGGAGVTSDGVTVLSQTRYGYVWASFGDDPRPLFPFPEFLENDRRFVVTGVFGVNASAGRVIENFLDMGHFPYVHTGILGEEPHTEVKEYDVEVSEARDEVLATNCRFFQPQAAVSSSEGMDVEYTYRVPHPNCAILYKSSPVAGRLDAIFIFVQPMGEDQVRAHSGMCILDETSSDLDIRRFQQVIFAQDKPILENQYPRCLPLDPRAETPIRADKSAIAYRRWLASKGLGWGVVPVAG</sequence>
<organism evidence="3 4">
    <name type="scientific">Pseudooceanicola algae</name>
    <dbReference type="NCBI Taxonomy" id="1537215"/>
    <lineage>
        <taxon>Bacteria</taxon>
        <taxon>Pseudomonadati</taxon>
        <taxon>Pseudomonadota</taxon>
        <taxon>Alphaproteobacteria</taxon>
        <taxon>Rhodobacterales</taxon>
        <taxon>Paracoccaceae</taxon>
        <taxon>Pseudooceanicola</taxon>
    </lineage>
</organism>
<evidence type="ECO:0000313" key="3">
    <source>
        <dbReference type="EMBL" id="QPM90856.1"/>
    </source>
</evidence>
<dbReference type="PANTHER" id="PTHR21266:SF60">
    <property type="entry name" value="3-KETOSTEROID-9-ALPHA-MONOOXYGENASE, OXYGENASE COMPONENT"/>
    <property type="match status" value="1"/>
</dbReference>
<dbReference type="InterPro" id="IPR044043">
    <property type="entry name" value="VanA_C_cat"/>
</dbReference>
<feature type="domain" description="Vanillate O-demethylase oxygenase-like C-terminal catalytic" evidence="2">
    <location>
        <begin position="119"/>
        <end position="293"/>
    </location>
</feature>
<dbReference type="KEGG" id="palw:PSAL_020980"/>
<gene>
    <name evidence="3" type="ORF">PSAL_020980</name>
</gene>
<protein>
    <submittedName>
        <fullName evidence="3">Putative methylxanthine N7-demethylase NdmC</fullName>
        <ecNumber evidence="3">1.14.13.128</ecNumber>
    </submittedName>
</protein>
<keyword evidence="3" id="KW-0489">Methyltransferase</keyword>
<dbReference type="GO" id="GO:0008168">
    <property type="term" value="F:methyltransferase activity"/>
    <property type="evidence" value="ECO:0007669"/>
    <property type="project" value="UniProtKB-KW"/>
</dbReference>
<dbReference type="Gene3D" id="3.90.380.10">
    <property type="entry name" value="Naphthalene 1,2-dioxygenase Alpha Subunit, Chain A, domain 1"/>
    <property type="match status" value="1"/>
</dbReference>
<dbReference type="Pfam" id="PF19112">
    <property type="entry name" value="VanA_C"/>
    <property type="match status" value="1"/>
</dbReference>
<accession>A0A418SL51</accession>
<reference evidence="3 4" key="1">
    <citation type="submission" date="2020-08" db="EMBL/GenBank/DDBJ databases">
        <title>Genome sequence of Rhodobacteraceae bacterium Lw-13e.</title>
        <authorList>
            <person name="Poehlein A."/>
            <person name="Wolter L."/>
            <person name="Daniel R."/>
            <person name="Brinkhoff T."/>
        </authorList>
    </citation>
    <scope>NUCLEOTIDE SEQUENCE [LARGE SCALE GENOMIC DNA]</scope>
    <source>
        <strain evidence="3 4">Lw-13e</strain>
    </source>
</reference>
<evidence type="ECO:0000313" key="4">
    <source>
        <dbReference type="Proteomes" id="UP000283786"/>
    </source>
</evidence>
<dbReference type="SUPFAM" id="SSF55961">
    <property type="entry name" value="Bet v1-like"/>
    <property type="match status" value="1"/>
</dbReference>
<dbReference type="PANTHER" id="PTHR21266">
    <property type="entry name" value="IRON-SULFUR DOMAIN CONTAINING PROTEIN"/>
    <property type="match status" value="1"/>
</dbReference>
<dbReference type="InterPro" id="IPR050584">
    <property type="entry name" value="Cholesterol_7-desaturase"/>
</dbReference>
<dbReference type="RefSeq" id="WP_231388486.1">
    <property type="nucleotide sequence ID" value="NZ_CP060436.1"/>
</dbReference>
<dbReference type="EMBL" id="CP060436">
    <property type="protein sequence ID" value="QPM90856.1"/>
    <property type="molecule type" value="Genomic_DNA"/>
</dbReference>
<name>A0A418SL51_9RHOB</name>
<dbReference type="EC" id="1.14.13.128" evidence="3"/>
<evidence type="ECO:0000259" key="2">
    <source>
        <dbReference type="Pfam" id="PF19112"/>
    </source>
</evidence>